<keyword evidence="10 11" id="KW-0066">ATP synthesis</keyword>
<evidence type="ECO:0000256" key="11">
    <source>
        <dbReference type="RuleBase" id="RU367005"/>
    </source>
</evidence>
<dbReference type="GO" id="GO:0015078">
    <property type="term" value="F:proton transmembrane transporter activity"/>
    <property type="evidence" value="ECO:0007669"/>
    <property type="project" value="InterPro"/>
</dbReference>
<evidence type="ECO:0000256" key="9">
    <source>
        <dbReference type="ARBA" id="ARBA00023136"/>
    </source>
</evidence>
<dbReference type="GO" id="GO:0045259">
    <property type="term" value="C:proton-transporting ATP synthase complex"/>
    <property type="evidence" value="ECO:0007669"/>
    <property type="project" value="UniProtKB-UniRule"/>
</dbReference>
<evidence type="ECO:0000256" key="1">
    <source>
        <dbReference type="ARBA" id="ARBA00004273"/>
    </source>
</evidence>
<sequence>MASSGVNVFRWSALAFGVFYGFSHQSAIYSSDKKAAAQHEWDRKVKLIDDAKAKYAEKSRPGSGDGVITNPEDPKFDLEKYLNKVSKESP</sequence>
<evidence type="ECO:0000313" key="13">
    <source>
        <dbReference type="Proteomes" id="UP000799767"/>
    </source>
</evidence>
<keyword evidence="7 11" id="KW-0406">Ion transport</keyword>
<dbReference type="RefSeq" id="XP_033586927.1">
    <property type="nucleotide sequence ID" value="XM_033737486.1"/>
</dbReference>
<proteinExistence type="inferred from homology"/>
<keyword evidence="8 11" id="KW-0496">Mitochondrion</keyword>
<gene>
    <name evidence="12" type="ORF">BDY17DRAFT_326265</name>
</gene>
<comment type="subunit">
    <text evidence="11">F-type ATPases have 2 components, CF(1) - the catalytic core - and CF(0) - the membrane proton channel. CF(1) and CF(0) have multiple subunits.</text>
</comment>
<keyword evidence="4 11" id="KW-0138">CF(0)</keyword>
<dbReference type="Proteomes" id="UP000799767">
    <property type="component" value="Unassembled WGS sequence"/>
</dbReference>
<dbReference type="OrthoDB" id="2125027at2759"/>
<keyword evidence="6 11" id="KW-0999">Mitochondrion inner membrane</keyword>
<dbReference type="AlphaFoldDB" id="A0A6A6PM71"/>
<evidence type="ECO:0000256" key="6">
    <source>
        <dbReference type="ARBA" id="ARBA00022792"/>
    </source>
</evidence>
<name>A0A6A6PM71_9PEZI</name>
<dbReference type="GO" id="GO:0005743">
    <property type="term" value="C:mitochondrial inner membrane"/>
    <property type="evidence" value="ECO:0007669"/>
    <property type="project" value="UniProtKB-SubCell"/>
</dbReference>
<evidence type="ECO:0000256" key="10">
    <source>
        <dbReference type="ARBA" id="ARBA00023310"/>
    </source>
</evidence>
<comment type="function">
    <text evidence="11">Subunit e, of the mitochondrial membrane ATP synthase complex (F(1)F(0) ATP synthase or Complex V) that produces ATP from ADP in the presence of a proton gradient across the membrane which is generated by electron transport complexes of the respiratory chain. ATP synthase complex consist of a soluble F(1) head domain - the catalytic core - and a membrane F(1) domain - the membrane proton channel. These two domains are linked by a central stalk rotating inside the F(1) region and a stationary peripheral stalk. During catalysis, ATP synthesis in the catalytic domain of F(1) is coupled via a rotary mechanism of the central stalk subunits to proton translocation. In vivo, can only synthesize ATP although its ATP hydrolase activity can be activated artificially in vitro. Part of the complex F(0) domain.</text>
</comment>
<evidence type="ECO:0000256" key="5">
    <source>
        <dbReference type="ARBA" id="ARBA00022781"/>
    </source>
</evidence>
<dbReference type="GeneID" id="54478488"/>
<comment type="similarity">
    <text evidence="2 11">Belongs to the ATPase e subunit family.</text>
</comment>
<comment type="subcellular location">
    <subcellularLocation>
        <location evidence="1 11">Mitochondrion inner membrane</location>
    </subcellularLocation>
</comment>
<keyword evidence="9" id="KW-0472">Membrane</keyword>
<evidence type="ECO:0000256" key="2">
    <source>
        <dbReference type="ARBA" id="ARBA00007333"/>
    </source>
</evidence>
<keyword evidence="5 11" id="KW-0375">Hydrogen ion transport</keyword>
<evidence type="ECO:0000313" key="12">
    <source>
        <dbReference type="EMBL" id="KAF2480357.1"/>
    </source>
</evidence>
<accession>A0A6A6PM71</accession>
<evidence type="ECO:0000256" key="4">
    <source>
        <dbReference type="ARBA" id="ARBA00022547"/>
    </source>
</evidence>
<evidence type="ECO:0000256" key="7">
    <source>
        <dbReference type="ARBA" id="ARBA00023065"/>
    </source>
</evidence>
<dbReference type="GO" id="GO:0015986">
    <property type="term" value="P:proton motive force-driven ATP synthesis"/>
    <property type="evidence" value="ECO:0007669"/>
    <property type="project" value="InterPro"/>
</dbReference>
<dbReference type="InterPro" id="IPR008386">
    <property type="entry name" value="ATP_synth_F0_esu_mt"/>
</dbReference>
<protein>
    <recommendedName>
        <fullName evidence="11">ATP synthase F(0) complex subunit e, mitochondrial</fullName>
    </recommendedName>
</protein>
<keyword evidence="13" id="KW-1185">Reference proteome</keyword>
<dbReference type="Pfam" id="PF05680">
    <property type="entry name" value="ATP-synt_E"/>
    <property type="match status" value="1"/>
</dbReference>
<dbReference type="EMBL" id="MU001639">
    <property type="protein sequence ID" value="KAF2480357.1"/>
    <property type="molecule type" value="Genomic_DNA"/>
</dbReference>
<evidence type="ECO:0000256" key="8">
    <source>
        <dbReference type="ARBA" id="ARBA00023128"/>
    </source>
</evidence>
<evidence type="ECO:0000256" key="3">
    <source>
        <dbReference type="ARBA" id="ARBA00022448"/>
    </source>
</evidence>
<organism evidence="12 13">
    <name type="scientific">Neohortaea acidophila</name>
    <dbReference type="NCBI Taxonomy" id="245834"/>
    <lineage>
        <taxon>Eukaryota</taxon>
        <taxon>Fungi</taxon>
        <taxon>Dikarya</taxon>
        <taxon>Ascomycota</taxon>
        <taxon>Pezizomycotina</taxon>
        <taxon>Dothideomycetes</taxon>
        <taxon>Dothideomycetidae</taxon>
        <taxon>Mycosphaerellales</taxon>
        <taxon>Teratosphaeriaceae</taxon>
        <taxon>Neohortaea</taxon>
    </lineage>
</organism>
<reference evidence="12" key="1">
    <citation type="journal article" date="2020" name="Stud. Mycol.">
        <title>101 Dothideomycetes genomes: a test case for predicting lifestyles and emergence of pathogens.</title>
        <authorList>
            <person name="Haridas S."/>
            <person name="Albert R."/>
            <person name="Binder M."/>
            <person name="Bloem J."/>
            <person name="Labutti K."/>
            <person name="Salamov A."/>
            <person name="Andreopoulos B."/>
            <person name="Baker S."/>
            <person name="Barry K."/>
            <person name="Bills G."/>
            <person name="Bluhm B."/>
            <person name="Cannon C."/>
            <person name="Castanera R."/>
            <person name="Culley D."/>
            <person name="Daum C."/>
            <person name="Ezra D."/>
            <person name="Gonzalez J."/>
            <person name="Henrissat B."/>
            <person name="Kuo A."/>
            <person name="Liang C."/>
            <person name="Lipzen A."/>
            <person name="Lutzoni F."/>
            <person name="Magnuson J."/>
            <person name="Mondo S."/>
            <person name="Nolan M."/>
            <person name="Ohm R."/>
            <person name="Pangilinan J."/>
            <person name="Park H.-J."/>
            <person name="Ramirez L."/>
            <person name="Alfaro M."/>
            <person name="Sun H."/>
            <person name="Tritt A."/>
            <person name="Yoshinaga Y."/>
            <person name="Zwiers L.-H."/>
            <person name="Turgeon B."/>
            <person name="Goodwin S."/>
            <person name="Spatafora J."/>
            <person name="Crous P."/>
            <person name="Grigoriev I."/>
        </authorList>
    </citation>
    <scope>NUCLEOTIDE SEQUENCE</scope>
    <source>
        <strain evidence="12">CBS 113389</strain>
    </source>
</reference>
<keyword evidence="3 11" id="KW-0813">Transport</keyword>